<sequence>MVQQWTYSHYGSTPDFYAVKVPGSEESGFSPIYRNSDSETLKSARDYGNLSTMWDVFQKGLQRNPNAPCLGKRVVNEDGSYGPYVFMTYKEVEESAIAVGSALAQLPIVSQPSDNPKVKDSKMVGLFLPNCVEWVILEQACNAYGYTLVPIYNTLGHQSIHTILMNSQLSVLLCNADTVGVIFQVLEQGMTDVALKVIILIGCDSVPSELESNKFSLKIILWTDLVDMGKKQPLPISPPHPDTLAIISYTSGTSGTPKGVMITQQNITDLLVVTCEHHVKRSFPDSCLERHISYLPMAHLLEKNFVNAVLYNGGCVGLYSGDIKKLLDDIQELKPTFFLGVPRLYQRIHDKIMSGVESKSRIVKGLFMAGLASKMGNIKKHGKYTHAFWDMLVFNKVKQLLGGRVRWMFVGSSSMSPIIVERLRAIFGVPLIWGYALTESCAGTVAQHFYDTDATNCGGIVSNQQFRLRSVPDMQYYADMDPPRGEMLIRGNCVMHGYYHNEKATSEALVDGWLYTGDIVEVLSSGAIRVIDRVKNVFKLAQGEYVSPDQIESIINLCPLVAQSFVVGRSEEVAPVAVIVPDEEALGPWKAANGMEDASFETVCGSAELRAAIMKDLDRLFTENNVRGYEKVKAIHLDHELFSVENDLLTVTSKLRRHLLRIRYSKAIDEMYDQVRASIKST</sequence>
<keyword evidence="4 8" id="KW-0276">Fatty acid metabolism</keyword>
<dbReference type="InterPro" id="IPR045311">
    <property type="entry name" value="LC-FACS_euk"/>
</dbReference>
<name>A0AAD9GFG0_BABDI</name>
<reference evidence="10" key="2">
    <citation type="submission" date="2021-05" db="EMBL/GenBank/DDBJ databases">
        <authorList>
            <person name="Pain A."/>
        </authorList>
    </citation>
    <scope>NUCLEOTIDE SEQUENCE</scope>
    <source>
        <strain evidence="10">1802A</strain>
    </source>
</reference>
<evidence type="ECO:0000256" key="2">
    <source>
        <dbReference type="ARBA" id="ARBA00022598"/>
    </source>
</evidence>
<feature type="domain" description="AMP-dependent synthetase/ligase" evidence="9">
    <location>
        <begin position="60"/>
        <end position="499"/>
    </location>
</feature>
<dbReference type="GO" id="GO:0004467">
    <property type="term" value="F:long-chain fatty acid-CoA ligase activity"/>
    <property type="evidence" value="ECO:0007669"/>
    <property type="project" value="UniProtKB-EC"/>
</dbReference>
<dbReference type="Gene3D" id="3.30.300.30">
    <property type="match status" value="1"/>
</dbReference>
<dbReference type="PROSITE" id="PS00455">
    <property type="entry name" value="AMP_BINDING"/>
    <property type="match status" value="1"/>
</dbReference>
<evidence type="ECO:0000256" key="8">
    <source>
        <dbReference type="RuleBase" id="RU369030"/>
    </source>
</evidence>
<organism evidence="10 11">
    <name type="scientific">Babesia divergens</name>
    <dbReference type="NCBI Taxonomy" id="32595"/>
    <lineage>
        <taxon>Eukaryota</taxon>
        <taxon>Sar</taxon>
        <taxon>Alveolata</taxon>
        <taxon>Apicomplexa</taxon>
        <taxon>Aconoidasida</taxon>
        <taxon>Piroplasmida</taxon>
        <taxon>Babesiidae</taxon>
        <taxon>Babesia</taxon>
    </lineage>
</organism>
<dbReference type="InterPro" id="IPR045851">
    <property type="entry name" value="AMP-bd_C_sf"/>
</dbReference>
<keyword evidence="3 8" id="KW-0547">Nucleotide-binding</keyword>
<evidence type="ECO:0000256" key="3">
    <source>
        <dbReference type="ARBA" id="ARBA00022741"/>
    </source>
</evidence>
<dbReference type="PANTHER" id="PTHR43272:SF33">
    <property type="entry name" value="AMP-BINDING DOMAIN-CONTAINING PROTEIN-RELATED"/>
    <property type="match status" value="1"/>
</dbReference>
<keyword evidence="2 8" id="KW-0436">Ligase</keyword>
<keyword evidence="11" id="KW-1185">Reference proteome</keyword>
<dbReference type="CDD" id="cd05927">
    <property type="entry name" value="LC-FACS_euk"/>
    <property type="match status" value="1"/>
</dbReference>
<dbReference type="AlphaFoldDB" id="A0AAD9GFG0"/>
<comment type="caution">
    <text evidence="10">The sequence shown here is derived from an EMBL/GenBank/DDBJ whole genome shotgun (WGS) entry which is preliminary data.</text>
</comment>
<evidence type="ECO:0000313" key="10">
    <source>
        <dbReference type="EMBL" id="KAK1937459.1"/>
    </source>
</evidence>
<dbReference type="InterPro" id="IPR000873">
    <property type="entry name" value="AMP-dep_synth/lig_dom"/>
</dbReference>
<evidence type="ECO:0000256" key="5">
    <source>
        <dbReference type="ARBA" id="ARBA00022840"/>
    </source>
</evidence>
<evidence type="ECO:0000259" key="9">
    <source>
        <dbReference type="Pfam" id="PF00501"/>
    </source>
</evidence>
<dbReference type="Gene3D" id="3.40.50.12780">
    <property type="entry name" value="N-terminal domain of ligase-like"/>
    <property type="match status" value="1"/>
</dbReference>
<evidence type="ECO:0000256" key="7">
    <source>
        <dbReference type="ARBA" id="ARBA00026121"/>
    </source>
</evidence>
<dbReference type="EC" id="6.2.1.3" evidence="7 8"/>
<gene>
    <name evidence="10" type="ORF">X943_002005</name>
</gene>
<dbReference type="GO" id="GO:0005524">
    <property type="term" value="F:ATP binding"/>
    <property type="evidence" value="ECO:0007669"/>
    <property type="project" value="UniProtKB-KW"/>
</dbReference>
<comment type="catalytic activity">
    <reaction evidence="6">
        <text>a long-chain fatty acid + ATP + CoA = a long-chain fatty acyl-CoA + AMP + diphosphate</text>
        <dbReference type="Rhea" id="RHEA:15421"/>
        <dbReference type="ChEBI" id="CHEBI:30616"/>
        <dbReference type="ChEBI" id="CHEBI:33019"/>
        <dbReference type="ChEBI" id="CHEBI:57287"/>
        <dbReference type="ChEBI" id="CHEBI:57560"/>
        <dbReference type="ChEBI" id="CHEBI:83139"/>
        <dbReference type="ChEBI" id="CHEBI:456215"/>
        <dbReference type="EC" id="6.2.1.3"/>
    </reaction>
    <physiologicalReaction direction="left-to-right" evidence="6">
        <dbReference type="Rhea" id="RHEA:15422"/>
    </physiologicalReaction>
</comment>
<dbReference type="Proteomes" id="UP001195914">
    <property type="component" value="Unassembled WGS sequence"/>
</dbReference>
<protein>
    <recommendedName>
        <fullName evidence="7 8">Long-chain-fatty-acid--CoA ligase</fullName>
        <ecNumber evidence="7 8">6.2.1.3</ecNumber>
    </recommendedName>
</protein>
<dbReference type="PANTHER" id="PTHR43272">
    <property type="entry name" value="LONG-CHAIN-FATTY-ACID--COA LIGASE"/>
    <property type="match status" value="1"/>
</dbReference>
<dbReference type="Pfam" id="PF00501">
    <property type="entry name" value="AMP-binding"/>
    <property type="match status" value="1"/>
</dbReference>
<keyword evidence="5 8" id="KW-0067">ATP-binding</keyword>
<dbReference type="SUPFAM" id="SSF56801">
    <property type="entry name" value="Acetyl-CoA synthetase-like"/>
    <property type="match status" value="1"/>
</dbReference>
<evidence type="ECO:0000256" key="1">
    <source>
        <dbReference type="ARBA" id="ARBA00006432"/>
    </source>
</evidence>
<dbReference type="GO" id="GO:0005783">
    <property type="term" value="C:endoplasmic reticulum"/>
    <property type="evidence" value="ECO:0007669"/>
    <property type="project" value="TreeGrafter"/>
</dbReference>
<evidence type="ECO:0000313" key="11">
    <source>
        <dbReference type="Proteomes" id="UP001195914"/>
    </source>
</evidence>
<comment type="function">
    <text evidence="8">Catalyzes the conversion of long-chain fatty acids to their active form acyl-CoAs for both synthesis of cellular lipids, and degradation via beta-oxidation.</text>
</comment>
<proteinExistence type="inferred from homology"/>
<comment type="similarity">
    <text evidence="1 8">Belongs to the ATP-dependent AMP-binding enzyme family.</text>
</comment>
<keyword evidence="8" id="KW-0443">Lipid metabolism</keyword>
<evidence type="ECO:0000256" key="4">
    <source>
        <dbReference type="ARBA" id="ARBA00022832"/>
    </source>
</evidence>
<reference evidence="10" key="1">
    <citation type="journal article" date="2014" name="Nucleic Acids Res.">
        <title>The evolutionary dynamics of variant antigen genes in Babesia reveal a history of genomic innovation underlying host-parasite interaction.</title>
        <authorList>
            <person name="Jackson A.P."/>
            <person name="Otto T.D."/>
            <person name="Darby A."/>
            <person name="Ramaprasad A."/>
            <person name="Xia D."/>
            <person name="Echaide I.E."/>
            <person name="Farber M."/>
            <person name="Gahlot S."/>
            <person name="Gamble J."/>
            <person name="Gupta D."/>
            <person name="Gupta Y."/>
            <person name="Jackson L."/>
            <person name="Malandrin L."/>
            <person name="Malas T.B."/>
            <person name="Moussa E."/>
            <person name="Nair M."/>
            <person name="Reid A.J."/>
            <person name="Sanders M."/>
            <person name="Sharma J."/>
            <person name="Tracey A."/>
            <person name="Quail M.A."/>
            <person name="Weir W."/>
            <person name="Wastling J.M."/>
            <person name="Hall N."/>
            <person name="Willadsen P."/>
            <person name="Lingelbach K."/>
            <person name="Shiels B."/>
            <person name="Tait A."/>
            <person name="Berriman M."/>
            <person name="Allred D.R."/>
            <person name="Pain A."/>
        </authorList>
    </citation>
    <scope>NUCLEOTIDE SEQUENCE</scope>
    <source>
        <strain evidence="10">1802A</strain>
    </source>
</reference>
<accession>A0AAD9GFG0</accession>
<dbReference type="GO" id="GO:0016020">
    <property type="term" value="C:membrane"/>
    <property type="evidence" value="ECO:0007669"/>
    <property type="project" value="TreeGrafter"/>
</dbReference>
<dbReference type="InterPro" id="IPR020845">
    <property type="entry name" value="AMP-binding_CS"/>
</dbReference>
<dbReference type="EMBL" id="JAHBMH010000033">
    <property type="protein sequence ID" value="KAK1937459.1"/>
    <property type="molecule type" value="Genomic_DNA"/>
</dbReference>
<evidence type="ECO:0000256" key="6">
    <source>
        <dbReference type="ARBA" id="ARBA00024484"/>
    </source>
</evidence>
<dbReference type="InterPro" id="IPR042099">
    <property type="entry name" value="ANL_N_sf"/>
</dbReference>